<dbReference type="PROSITE" id="PS00139">
    <property type="entry name" value="THIOL_PROTEASE_CYS"/>
    <property type="match status" value="1"/>
</dbReference>
<dbReference type="SUPFAM" id="SSF54001">
    <property type="entry name" value="Cysteine proteinases"/>
    <property type="match status" value="1"/>
</dbReference>
<dbReference type="OMA" id="MYENYSS"/>
<dbReference type="GO" id="GO:0051603">
    <property type="term" value="P:proteolysis involved in protein catabolic process"/>
    <property type="evidence" value="ECO:0000318"/>
    <property type="project" value="GO_Central"/>
</dbReference>
<dbReference type="Pfam" id="PF08246">
    <property type="entry name" value="Inhibitor_I29"/>
    <property type="match status" value="1"/>
</dbReference>
<evidence type="ECO:0000256" key="5">
    <source>
        <dbReference type="ARBA" id="ARBA00022807"/>
    </source>
</evidence>
<feature type="domain" description="Peptidase C1A papain C-terminal" evidence="9">
    <location>
        <begin position="123"/>
        <end position="338"/>
    </location>
</feature>
<dbReference type="InterPro" id="IPR013201">
    <property type="entry name" value="Prot_inhib_I29"/>
</dbReference>
<evidence type="ECO:0000256" key="1">
    <source>
        <dbReference type="ARBA" id="ARBA00008455"/>
    </source>
</evidence>
<evidence type="ECO:0000259" key="10">
    <source>
        <dbReference type="SMART" id="SM00848"/>
    </source>
</evidence>
<name>A0A059CD14_EUCGR</name>
<dbReference type="GO" id="GO:0004197">
    <property type="term" value="F:cysteine-type endopeptidase activity"/>
    <property type="evidence" value="ECO:0000318"/>
    <property type="project" value="GO_Central"/>
</dbReference>
<keyword evidence="7" id="KW-1015">Disulfide bond</keyword>
<dbReference type="AlphaFoldDB" id="A0A059CD14"/>
<dbReference type="STRING" id="71139.A0A059CD14"/>
<dbReference type="Gramene" id="KCW76139">
    <property type="protein sequence ID" value="KCW76139"/>
    <property type="gene ID" value="EUGRSUZ_D00515"/>
</dbReference>
<keyword evidence="3 8" id="KW-0732">Signal</keyword>
<dbReference type="EMBL" id="KK198756">
    <property type="protein sequence ID" value="KCW76139.1"/>
    <property type="molecule type" value="Genomic_DNA"/>
</dbReference>
<dbReference type="SMART" id="SM00645">
    <property type="entry name" value="Pept_C1"/>
    <property type="match status" value="1"/>
</dbReference>
<dbReference type="InterPro" id="IPR025660">
    <property type="entry name" value="Pept_his_AS"/>
</dbReference>
<dbReference type="Pfam" id="PF00112">
    <property type="entry name" value="Peptidase_C1"/>
    <property type="match status" value="1"/>
</dbReference>
<organism evidence="11">
    <name type="scientific">Eucalyptus grandis</name>
    <name type="common">Flooded gum</name>
    <dbReference type="NCBI Taxonomy" id="71139"/>
    <lineage>
        <taxon>Eukaryota</taxon>
        <taxon>Viridiplantae</taxon>
        <taxon>Streptophyta</taxon>
        <taxon>Embryophyta</taxon>
        <taxon>Tracheophyta</taxon>
        <taxon>Spermatophyta</taxon>
        <taxon>Magnoliopsida</taxon>
        <taxon>eudicotyledons</taxon>
        <taxon>Gunneridae</taxon>
        <taxon>Pentapetalae</taxon>
        <taxon>rosids</taxon>
        <taxon>malvids</taxon>
        <taxon>Myrtales</taxon>
        <taxon>Myrtaceae</taxon>
        <taxon>Myrtoideae</taxon>
        <taxon>Eucalypteae</taxon>
        <taxon>Eucalyptus</taxon>
    </lineage>
</organism>
<keyword evidence="6" id="KW-0865">Zymogen</keyword>
<evidence type="ECO:0008006" key="12">
    <source>
        <dbReference type="Google" id="ProtNLM"/>
    </source>
</evidence>
<dbReference type="InterPro" id="IPR000668">
    <property type="entry name" value="Peptidase_C1A_C"/>
</dbReference>
<keyword evidence="2" id="KW-0645">Protease</keyword>
<dbReference type="PROSITE" id="PS00639">
    <property type="entry name" value="THIOL_PROTEASE_HIS"/>
    <property type="match status" value="1"/>
</dbReference>
<sequence length="339" mass="37024">MASSPAGKFSLCLVLMLFSWALHAASRTIPEASVQQKHEQWMAEHGRIYADSEEKGKRLEIFADNLQFIEDFNHGGNRTFKLGLNAFSDRTVKEFLEISTGLVLPSTLHPRTTSFMYANITHIPDSLDWVAKGAVNAIKDQGRCGSCWAFSAVAAIESITQIKTGKLLELSEQQLVDCTIENYGCSGGWMDTAFDYIIQNGGISSETNYPYNASDGTCNAHMASLSVAKIVGYEDVPANNEGEILKAVAMQPVSVALDGSGREFQSYSSGVFNGNCGTNMSHAVAIVGYGTAEDGTKYWKIRNSWGETWGEAGYMRIQRDYTQPEGLCGLAMHASYPVV</sequence>
<dbReference type="InterPro" id="IPR038765">
    <property type="entry name" value="Papain-like_cys_pep_sf"/>
</dbReference>
<protein>
    <recommendedName>
        <fullName evidence="12">Peptidase C1A papain C-terminal domain-containing protein</fullName>
    </recommendedName>
</protein>
<proteinExistence type="inferred from homology"/>
<evidence type="ECO:0000256" key="2">
    <source>
        <dbReference type="ARBA" id="ARBA00022670"/>
    </source>
</evidence>
<feature type="chain" id="PRO_5018562090" description="Peptidase C1A papain C-terminal domain-containing protein" evidence="8">
    <location>
        <begin position="27"/>
        <end position="339"/>
    </location>
</feature>
<dbReference type="InParanoid" id="A0A059CD14"/>
<evidence type="ECO:0000313" key="11">
    <source>
        <dbReference type="EMBL" id="KCW76139.1"/>
    </source>
</evidence>
<evidence type="ECO:0000256" key="4">
    <source>
        <dbReference type="ARBA" id="ARBA00022801"/>
    </source>
</evidence>
<dbReference type="PANTHER" id="PTHR12411">
    <property type="entry name" value="CYSTEINE PROTEASE FAMILY C1-RELATED"/>
    <property type="match status" value="1"/>
</dbReference>
<dbReference type="InterPro" id="IPR013128">
    <property type="entry name" value="Peptidase_C1A"/>
</dbReference>
<keyword evidence="5" id="KW-0788">Thiol protease</keyword>
<gene>
    <name evidence="11" type="ORF">EUGRSUZ_D00515</name>
</gene>
<comment type="similarity">
    <text evidence="1">Belongs to the peptidase C1 family.</text>
</comment>
<feature type="signal peptide" evidence="8">
    <location>
        <begin position="1"/>
        <end position="26"/>
    </location>
</feature>
<evidence type="ECO:0000256" key="8">
    <source>
        <dbReference type="SAM" id="SignalP"/>
    </source>
</evidence>
<accession>A0A059CD14</accession>
<reference evidence="11" key="1">
    <citation type="submission" date="2013-07" db="EMBL/GenBank/DDBJ databases">
        <title>The genome of Eucalyptus grandis.</title>
        <authorList>
            <person name="Schmutz J."/>
            <person name="Hayes R."/>
            <person name="Myburg A."/>
            <person name="Tuskan G."/>
            <person name="Grattapaglia D."/>
            <person name="Rokhsar D.S."/>
        </authorList>
    </citation>
    <scope>NUCLEOTIDE SEQUENCE</scope>
    <source>
        <tissue evidence="11">Leaf extractions</tissue>
    </source>
</reference>
<dbReference type="FunFam" id="3.90.70.10:FF:000023">
    <property type="entry name" value="Senescence-specific cysteine protease SAG39"/>
    <property type="match status" value="1"/>
</dbReference>
<dbReference type="InterPro" id="IPR000169">
    <property type="entry name" value="Pept_cys_AS"/>
</dbReference>
<dbReference type="PRINTS" id="PR00705">
    <property type="entry name" value="PAPAIN"/>
</dbReference>
<evidence type="ECO:0000256" key="6">
    <source>
        <dbReference type="ARBA" id="ARBA00023145"/>
    </source>
</evidence>
<keyword evidence="4" id="KW-0378">Hydrolase</keyword>
<dbReference type="eggNOG" id="KOG1543">
    <property type="taxonomic scope" value="Eukaryota"/>
</dbReference>
<evidence type="ECO:0000259" key="9">
    <source>
        <dbReference type="SMART" id="SM00645"/>
    </source>
</evidence>
<dbReference type="GO" id="GO:0005615">
    <property type="term" value="C:extracellular space"/>
    <property type="evidence" value="ECO:0000318"/>
    <property type="project" value="GO_Central"/>
</dbReference>
<dbReference type="SMART" id="SM00848">
    <property type="entry name" value="Inhibitor_I29"/>
    <property type="match status" value="1"/>
</dbReference>
<feature type="domain" description="Cathepsin propeptide inhibitor" evidence="10">
    <location>
        <begin position="38"/>
        <end position="95"/>
    </location>
</feature>
<evidence type="ECO:0000256" key="7">
    <source>
        <dbReference type="ARBA" id="ARBA00023157"/>
    </source>
</evidence>
<dbReference type="Gene3D" id="3.90.70.10">
    <property type="entry name" value="Cysteine proteinases"/>
    <property type="match status" value="1"/>
</dbReference>
<dbReference type="InterPro" id="IPR039417">
    <property type="entry name" value="Peptidase_C1A_papain-like"/>
</dbReference>
<evidence type="ECO:0000256" key="3">
    <source>
        <dbReference type="ARBA" id="ARBA00022729"/>
    </source>
</evidence>
<dbReference type="GO" id="GO:0005764">
    <property type="term" value="C:lysosome"/>
    <property type="evidence" value="ECO:0000318"/>
    <property type="project" value="GO_Central"/>
</dbReference>
<dbReference type="CDD" id="cd02248">
    <property type="entry name" value="Peptidase_C1A"/>
    <property type="match status" value="1"/>
</dbReference>